<dbReference type="AlphaFoldDB" id="A0A8J7QFS6"/>
<evidence type="ECO:0000313" key="2">
    <source>
        <dbReference type="EMBL" id="MBO1317665.1"/>
    </source>
</evidence>
<dbReference type="RefSeq" id="WP_207857039.1">
    <property type="nucleotide sequence ID" value="NZ_JAFREP010000003.1"/>
</dbReference>
<name>A0A8J7QFS6_9BACT</name>
<dbReference type="GO" id="GO:0008235">
    <property type="term" value="F:metalloexopeptidase activity"/>
    <property type="evidence" value="ECO:0007669"/>
    <property type="project" value="InterPro"/>
</dbReference>
<sequence>MSATILAVSLQAATPWRYAVFPIDAVGPAQLEQLKHNLGTALWVEADDQLFAVLPADHAMTRAEGVRILDLQPEDPHHLYMVQLNHTRHLPAFSGRELLRAGRIAVVHAEGGKPNFDHKHGDHDHRLEVLPLRKNTVIAFQAENRPRVRAKTANKDVRDLVARINPERWLGDIQTLAAWSRGSFDSDIIPARDWLISQFEALNNVSVSTQQFTLNGAQLDNVIATITGSERPDEWYIIGAHYDSTNGFSGGDRSPGAEDNASGTAGLLELARIFSEADPKTSLVFIAYSGEEQGLHGSRAHVNQLIADGNQTKVRGMLNMDMIGYTGDEDLDVLLETASFSADLIDTFTTAAETYTDMRVVSTLNPFGSDHVPYLNAGLRALLVIENDWNEYPHYHRQTDEATHISMDMGGNILRMNTAVLAEWAGLSTTDNGEFSVAKTMLLPWLSKSDRFESTLVVNNTADKSTRVRLTARRADGSSAVAERDLGASGFIAETTTSLFPDFPSGGGFTVTVEAGSTAVESRWVTNNIADTASGASPSQGVAVTLPQNGLTAGQEIGDRLLFGYLPVAGGSISAPVIVNVGDRPIDVTLTVYNAAGTLLATDIQTGANLSPLQPLAVLTSDLVSGLAEDVQVIAHSPGNSLCGVVFVFNSLGEPAIGTATVPAAAETP</sequence>
<protein>
    <submittedName>
        <fullName evidence="2">Zn-dependent exopeptidase M28</fullName>
    </submittedName>
</protein>
<dbReference type="Pfam" id="PF04389">
    <property type="entry name" value="Peptidase_M28"/>
    <property type="match status" value="1"/>
</dbReference>
<comment type="caution">
    <text evidence="2">The sequence shown here is derived from an EMBL/GenBank/DDBJ whole genome shotgun (WGS) entry which is preliminary data.</text>
</comment>
<evidence type="ECO:0000259" key="1">
    <source>
        <dbReference type="Pfam" id="PF04389"/>
    </source>
</evidence>
<dbReference type="InterPro" id="IPR007484">
    <property type="entry name" value="Peptidase_M28"/>
</dbReference>
<proteinExistence type="predicted"/>
<dbReference type="EMBL" id="JAFREP010000003">
    <property type="protein sequence ID" value="MBO1317665.1"/>
    <property type="molecule type" value="Genomic_DNA"/>
</dbReference>
<keyword evidence="3" id="KW-1185">Reference proteome</keyword>
<dbReference type="PANTHER" id="PTHR12147:SF26">
    <property type="entry name" value="PEPTIDASE M28 DOMAIN-CONTAINING PROTEIN"/>
    <property type="match status" value="1"/>
</dbReference>
<dbReference type="InterPro" id="IPR045175">
    <property type="entry name" value="M28_fam"/>
</dbReference>
<dbReference type="GO" id="GO:0006508">
    <property type="term" value="P:proteolysis"/>
    <property type="evidence" value="ECO:0007669"/>
    <property type="project" value="InterPro"/>
</dbReference>
<reference evidence="2" key="1">
    <citation type="submission" date="2021-03" db="EMBL/GenBank/DDBJ databases">
        <authorList>
            <person name="Wang G."/>
        </authorList>
    </citation>
    <scope>NUCLEOTIDE SEQUENCE</scope>
    <source>
        <strain evidence="2">KCTC 12899</strain>
    </source>
</reference>
<feature type="domain" description="Peptidase M28" evidence="1">
    <location>
        <begin position="221"/>
        <end position="415"/>
    </location>
</feature>
<organism evidence="2 3">
    <name type="scientific">Acanthopleuribacter pedis</name>
    <dbReference type="NCBI Taxonomy" id="442870"/>
    <lineage>
        <taxon>Bacteria</taxon>
        <taxon>Pseudomonadati</taxon>
        <taxon>Acidobacteriota</taxon>
        <taxon>Holophagae</taxon>
        <taxon>Acanthopleuribacterales</taxon>
        <taxon>Acanthopleuribacteraceae</taxon>
        <taxon>Acanthopleuribacter</taxon>
    </lineage>
</organism>
<dbReference type="PANTHER" id="PTHR12147">
    <property type="entry name" value="METALLOPEPTIDASE M28 FAMILY MEMBER"/>
    <property type="match status" value="1"/>
</dbReference>
<dbReference type="Proteomes" id="UP000664417">
    <property type="component" value="Unassembled WGS sequence"/>
</dbReference>
<accession>A0A8J7QFS6</accession>
<evidence type="ECO:0000313" key="3">
    <source>
        <dbReference type="Proteomes" id="UP000664417"/>
    </source>
</evidence>
<dbReference type="SUPFAM" id="SSF53187">
    <property type="entry name" value="Zn-dependent exopeptidases"/>
    <property type="match status" value="1"/>
</dbReference>
<dbReference type="Gene3D" id="3.40.630.10">
    <property type="entry name" value="Zn peptidases"/>
    <property type="match status" value="1"/>
</dbReference>
<gene>
    <name evidence="2" type="ORF">J3U88_04265</name>
</gene>
<dbReference type="CDD" id="cd02690">
    <property type="entry name" value="M28"/>
    <property type="match status" value="1"/>
</dbReference>